<proteinExistence type="inferred from homology"/>
<keyword evidence="3" id="KW-0732">Signal</keyword>
<evidence type="ECO:0000313" key="4">
    <source>
        <dbReference type="EMBL" id="GFZ17430.1"/>
    </source>
</evidence>
<evidence type="ECO:0000313" key="5">
    <source>
        <dbReference type="Proteomes" id="UP000585474"/>
    </source>
</evidence>
<dbReference type="PROSITE" id="PS00530">
    <property type="entry name" value="RNASE_T2_1"/>
    <property type="match status" value="1"/>
</dbReference>
<dbReference type="InterPro" id="IPR001568">
    <property type="entry name" value="RNase_T2-like"/>
</dbReference>
<feature type="chain" id="PRO_5029640218" evidence="3">
    <location>
        <begin position="21"/>
        <end position="196"/>
    </location>
</feature>
<comment type="caution">
    <text evidence="4">The sequence shown here is derived from an EMBL/GenBank/DDBJ whole genome shotgun (WGS) entry which is preliminary data.</text>
</comment>
<evidence type="ECO:0000256" key="1">
    <source>
        <dbReference type="ARBA" id="ARBA00007469"/>
    </source>
</evidence>
<dbReference type="GO" id="GO:0005576">
    <property type="term" value="C:extracellular region"/>
    <property type="evidence" value="ECO:0007669"/>
    <property type="project" value="TreeGrafter"/>
</dbReference>
<reference evidence="4 5" key="1">
    <citation type="submission" date="2019-07" db="EMBL/GenBank/DDBJ databases">
        <title>De Novo Assembly of kiwifruit Actinidia rufa.</title>
        <authorList>
            <person name="Sugita-Konishi S."/>
            <person name="Sato K."/>
            <person name="Mori E."/>
            <person name="Abe Y."/>
            <person name="Kisaki G."/>
            <person name="Hamano K."/>
            <person name="Suezawa K."/>
            <person name="Otani M."/>
            <person name="Fukuda T."/>
            <person name="Manabe T."/>
            <person name="Gomi K."/>
            <person name="Tabuchi M."/>
            <person name="Akimitsu K."/>
            <person name="Kataoka I."/>
        </authorList>
    </citation>
    <scope>NUCLEOTIDE SEQUENCE [LARGE SCALE GENOMIC DNA]</scope>
    <source>
        <strain evidence="5">cv. Fuchu</strain>
    </source>
</reference>
<dbReference type="PANTHER" id="PTHR11240:SF65">
    <property type="entry name" value="RIBONUCLEASE S-5-LIKE"/>
    <property type="match status" value="1"/>
</dbReference>
<dbReference type="InterPro" id="IPR018188">
    <property type="entry name" value="RNase_T2_His_AS_1"/>
</dbReference>
<dbReference type="GO" id="GO:0003723">
    <property type="term" value="F:RNA binding"/>
    <property type="evidence" value="ECO:0007669"/>
    <property type="project" value="InterPro"/>
</dbReference>
<dbReference type="PANTHER" id="PTHR11240">
    <property type="entry name" value="RIBONUCLEASE T2"/>
    <property type="match status" value="1"/>
</dbReference>
<dbReference type="OrthoDB" id="1290224at2759"/>
<dbReference type="GO" id="GO:0033897">
    <property type="term" value="F:ribonuclease T2 activity"/>
    <property type="evidence" value="ECO:0007669"/>
    <property type="project" value="InterPro"/>
</dbReference>
<protein>
    <submittedName>
        <fullName evidence="4">Uncharacterized protein</fullName>
    </submittedName>
</protein>
<dbReference type="EMBL" id="BJWL01000026">
    <property type="protein sequence ID" value="GFZ17430.1"/>
    <property type="molecule type" value="Genomic_DNA"/>
</dbReference>
<keyword evidence="5" id="KW-1185">Reference proteome</keyword>
<evidence type="ECO:0000256" key="3">
    <source>
        <dbReference type="SAM" id="SignalP"/>
    </source>
</evidence>
<dbReference type="Gene3D" id="3.90.730.10">
    <property type="entry name" value="Ribonuclease T2-like"/>
    <property type="match status" value="1"/>
</dbReference>
<gene>
    <name evidence="4" type="ORF">Acr_26g0007000</name>
</gene>
<feature type="signal peptide" evidence="3">
    <location>
        <begin position="1"/>
        <end position="20"/>
    </location>
</feature>
<organism evidence="4 5">
    <name type="scientific">Actinidia rufa</name>
    <dbReference type="NCBI Taxonomy" id="165716"/>
    <lineage>
        <taxon>Eukaryota</taxon>
        <taxon>Viridiplantae</taxon>
        <taxon>Streptophyta</taxon>
        <taxon>Embryophyta</taxon>
        <taxon>Tracheophyta</taxon>
        <taxon>Spermatophyta</taxon>
        <taxon>Magnoliopsida</taxon>
        <taxon>eudicotyledons</taxon>
        <taxon>Gunneridae</taxon>
        <taxon>Pentapetalae</taxon>
        <taxon>asterids</taxon>
        <taxon>Ericales</taxon>
        <taxon>Actinidiaceae</taxon>
        <taxon>Actinidia</taxon>
    </lineage>
</organism>
<dbReference type="InterPro" id="IPR036430">
    <property type="entry name" value="RNase_T2-like_sf"/>
</dbReference>
<name>A0A7J0H2X1_9ERIC</name>
<dbReference type="AlphaFoldDB" id="A0A7J0H2X1"/>
<accession>A0A7J0H2X1</accession>
<dbReference type="SUPFAM" id="SSF55895">
    <property type="entry name" value="Ribonuclease Rh-like"/>
    <property type="match status" value="1"/>
</dbReference>
<dbReference type="Proteomes" id="UP000585474">
    <property type="component" value="Unassembled WGS sequence"/>
</dbReference>
<evidence type="ECO:0000256" key="2">
    <source>
        <dbReference type="RuleBase" id="RU004328"/>
    </source>
</evidence>
<dbReference type="GO" id="GO:0006401">
    <property type="term" value="P:RNA catabolic process"/>
    <property type="evidence" value="ECO:0007669"/>
    <property type="project" value="TreeGrafter"/>
</dbReference>
<comment type="similarity">
    <text evidence="1 2">Belongs to the RNase T2 family.</text>
</comment>
<sequence length="196" mass="22207">MKFFLISFLIVCCVGHQVDSAPPSYAVIQMVMLWPPTYCKSGNPCKEWSKIRKNFGLHGLWPADDKGISVIDCRGPNIPTYSTPEALKAYLSRTPKLVTDLSTYWPSIIQSERSGYPFWQGQWNKHGVLWTMTCSVFAAAVVFTMEKLEYGKGIHRDSEESPCKYEALLGIIKANCSVIFLFMTWIESLTFSSLLK</sequence>
<dbReference type="Pfam" id="PF00445">
    <property type="entry name" value="Ribonuclease_T2"/>
    <property type="match status" value="1"/>
</dbReference>